<gene>
    <name evidence="2" type="ORF">PMAYCL1PPCAC_04160</name>
</gene>
<comment type="caution">
    <text evidence="2">The sequence shown here is derived from an EMBL/GenBank/DDBJ whole genome shotgun (WGS) entry which is preliminary data.</text>
</comment>
<organism evidence="2 3">
    <name type="scientific">Pristionchus mayeri</name>
    <dbReference type="NCBI Taxonomy" id="1317129"/>
    <lineage>
        <taxon>Eukaryota</taxon>
        <taxon>Metazoa</taxon>
        <taxon>Ecdysozoa</taxon>
        <taxon>Nematoda</taxon>
        <taxon>Chromadorea</taxon>
        <taxon>Rhabditida</taxon>
        <taxon>Rhabditina</taxon>
        <taxon>Diplogasteromorpha</taxon>
        <taxon>Diplogasteroidea</taxon>
        <taxon>Neodiplogasteridae</taxon>
        <taxon>Pristionchus</taxon>
    </lineage>
</organism>
<reference evidence="3" key="1">
    <citation type="submission" date="2022-10" db="EMBL/GenBank/DDBJ databases">
        <title>Genome assembly of Pristionchus species.</title>
        <authorList>
            <person name="Yoshida K."/>
            <person name="Sommer R.J."/>
        </authorList>
    </citation>
    <scope>NUCLEOTIDE SEQUENCE [LARGE SCALE GENOMIC DNA]</scope>
    <source>
        <strain evidence="3">RS5460</strain>
    </source>
</reference>
<dbReference type="AlphaFoldDB" id="A0AAN5C7S7"/>
<keyword evidence="1" id="KW-0812">Transmembrane</keyword>
<sequence length="339" mass="37635">AVAHDACLAHCVVAVKRQFAEAAGRHHSPLSSGDLLSPPFHSIIAEHDDFTNMFQKIRRTCSDVKYFDGCLGRCHPSREQYMLQNSIHHWKFFCSAVSNSNAKGVRDYILCERTHLRRASLNCSPINIRDLNTTSVEGLGQFCEHFDRYQKCFHRERPECTPQAVELKQRIEVALQQTYEKLVSASHMSVPNLCSQWRSAMPADIVAPDATDPPSTSTRRMTTITMMSSSTTTIMTSSSSTTTSPPLTVTMAAIDYIVEEARKSTTPSGVQMMLPVQLTEAPIVTLKVPHQPARGSIVPKENSRTRSVYDTLRGPLTSSSTTASYAVIFVALFAAVLFF</sequence>
<evidence type="ECO:0000313" key="3">
    <source>
        <dbReference type="Proteomes" id="UP001328107"/>
    </source>
</evidence>
<keyword evidence="1" id="KW-1133">Transmembrane helix</keyword>
<protein>
    <submittedName>
        <fullName evidence="2">Uncharacterized protein</fullName>
    </submittedName>
</protein>
<dbReference type="EMBL" id="BTRK01000001">
    <property type="protein sequence ID" value="GMR33965.1"/>
    <property type="molecule type" value="Genomic_DNA"/>
</dbReference>
<keyword evidence="1" id="KW-0472">Membrane</keyword>
<evidence type="ECO:0000313" key="2">
    <source>
        <dbReference type="EMBL" id="GMR33965.1"/>
    </source>
</evidence>
<accession>A0AAN5C7S7</accession>
<feature type="non-terminal residue" evidence="2">
    <location>
        <position position="1"/>
    </location>
</feature>
<name>A0AAN5C7S7_9BILA</name>
<keyword evidence="3" id="KW-1185">Reference proteome</keyword>
<evidence type="ECO:0000256" key="1">
    <source>
        <dbReference type="SAM" id="Phobius"/>
    </source>
</evidence>
<dbReference type="Proteomes" id="UP001328107">
    <property type="component" value="Unassembled WGS sequence"/>
</dbReference>
<feature type="transmembrane region" description="Helical" evidence="1">
    <location>
        <begin position="322"/>
        <end position="338"/>
    </location>
</feature>
<proteinExistence type="predicted"/>